<feature type="compositionally biased region" description="Polar residues" evidence="2">
    <location>
        <begin position="423"/>
        <end position="442"/>
    </location>
</feature>
<dbReference type="Proteomes" id="UP000008974">
    <property type="component" value="Unassembled WGS sequence"/>
</dbReference>
<dbReference type="OrthoDB" id="341259at2759"/>
<keyword evidence="1" id="KW-0040">ANK repeat</keyword>
<proteinExistence type="predicted"/>
<dbReference type="EMBL" id="ACVC01000107">
    <property type="protein sequence ID" value="EFO64021.1"/>
    <property type="molecule type" value="Genomic_DNA"/>
</dbReference>
<organism evidence="3 4">
    <name type="scientific">Giardia intestinalis (strain P15)</name>
    <name type="common">Giardia lamblia</name>
    <dbReference type="NCBI Taxonomy" id="658858"/>
    <lineage>
        <taxon>Eukaryota</taxon>
        <taxon>Metamonada</taxon>
        <taxon>Diplomonadida</taxon>
        <taxon>Hexamitidae</taxon>
        <taxon>Giardiinae</taxon>
        <taxon>Giardia</taxon>
    </lineage>
</organism>
<comment type="caution">
    <text evidence="3">The sequence shown here is derived from an EMBL/GenBank/DDBJ whole genome shotgun (WGS) entry which is preliminary data.</text>
</comment>
<dbReference type="InterPro" id="IPR036770">
    <property type="entry name" value="Ankyrin_rpt-contain_sf"/>
</dbReference>
<sequence length="1184" mass="129226">MSNANVLHRVRANLFAQRRKFKIPKKVMQTANDWFKAVKDRSHNAVSKSMKTFQGTKNAQGETALMLAVRSRDIQMVKLLAPLESGIFNNDGETALMIASKIDFADGAKHLHTLEGHLHNKNGQTALMIAAMNDCSSVIRRLMPETRYDVDSLGRTALALAAEANAVEAMRALTTHTNMIYDMDSQSALIYATIRNNLEALSYLSEFIKESGESLRLSTTKASTYSSKIPSAVNQQGSQSPGISPDTLKQVLDQEIDNKLAILERRIMEARDCAPGNIAQKKALEDQIDTLNGEIVLMNQHRDKLEAQMAKGSAASRRKSSVSQMKSAPQRSGSTVPSARAGSTKRPPTGFAGHGQEAFSPRGVDKGSTSRSGRRQEEPSPWKPLGGRGGKTFDEIAAEAHKQHYPTNNGSNIRYPTPKSGRAGSTSGNALRSSVSGSTPRMVSTPGANLRGSMMDSQSGLHRSRIPQPDFSPTGGYKPSDRESDSGAHLMMSTSTRSKLTEIYQRKLIDKIQAIHQTLMENRPGLLRLNKKTDNLVRAMRELQTIINDDEELRKLNVNWERAIDARIERLTNELRVLSSSTTSVISQNSYFSEVGDIGQSVEELIEYISRTDDGDDGHLMDGEDEEKFKQVMSTPVASSHVDRNISPEPSPSILEEPPYSIALQNAMAKNKRLAMAVQSNPSMGRLLSDNGNLLETLLSSDKLFDALVSNPELAFILATNPELLRKTCLYPDVVAVLSQDDSVLKEIAADPMLVDQVAADPSVIEVICKDKKVAEKLMNALPRLPTATEQEVQDGTLLYEVIVENLNPSAPCSPSLEEELCKAATRVQDSSTCEDSVDSTATSLRSRYSYATGPFFAEGERIKASGGYLHHVYVSKEDPNIQGESMCELAAQLIDKADEVLEAADTVNMTMTPLMKAAKNNDVKLVKDLLKEYSKQQTANGDTALMYAARNGNVKIVKELLLMENKMKMKNGETALISAVRQGQGKALKLLLPYEAKMQSNDGHTALMHAVLNNRPALVKVLAKAECTIQTPDTQASALMYAAESGQIPLAKPLVKLEAGLKNISNKTAMMMAAEQGNLPLVKALMKVEGGMQDNDGYTAMMYAAMNGHKSICALLNKVEGGLTDNTGRTAQDWATTAGHEECAVTMTPKTTYSRINNGSKSGTFSFSFPSKSMKSPRSFSKT</sequence>
<dbReference type="PANTHER" id="PTHR24184:SF11">
    <property type="entry name" value="ANKYRIN REPEAT AND SOCS BOX CONTAINING 3"/>
    <property type="match status" value="1"/>
</dbReference>
<feature type="compositionally biased region" description="Polar residues" evidence="2">
    <location>
        <begin position="324"/>
        <end position="337"/>
    </location>
</feature>
<dbReference type="OMA" id="TAGHEEC"/>
<evidence type="ECO:0000313" key="3">
    <source>
        <dbReference type="EMBL" id="EFO64021.1"/>
    </source>
</evidence>
<dbReference type="Pfam" id="PF12796">
    <property type="entry name" value="Ank_2"/>
    <property type="match status" value="5"/>
</dbReference>
<feature type="repeat" description="ANK" evidence="1">
    <location>
        <begin position="972"/>
        <end position="1004"/>
    </location>
</feature>
<evidence type="ECO:0000313" key="4">
    <source>
        <dbReference type="Proteomes" id="UP000008974"/>
    </source>
</evidence>
<dbReference type="STRING" id="658858.E1F0K0"/>
<feature type="compositionally biased region" description="Basic and acidic residues" evidence="2">
    <location>
        <begin position="391"/>
        <end position="402"/>
    </location>
</feature>
<dbReference type="PROSITE" id="PS50088">
    <property type="entry name" value="ANK_REPEAT"/>
    <property type="match status" value="2"/>
</dbReference>
<accession>E1F0K0</accession>
<feature type="region of interest" description="Disordered" evidence="2">
    <location>
        <begin position="306"/>
        <end position="489"/>
    </location>
</feature>
<evidence type="ECO:0000256" key="2">
    <source>
        <dbReference type="SAM" id="MobiDB-lite"/>
    </source>
</evidence>
<dbReference type="VEuPathDB" id="GiardiaDB:GLP15_4201"/>
<protein>
    <submittedName>
        <fullName evidence="3">Protein 21.1</fullName>
    </submittedName>
</protein>
<feature type="repeat" description="ANK" evidence="1">
    <location>
        <begin position="941"/>
        <end position="973"/>
    </location>
</feature>
<feature type="compositionally biased region" description="Polar residues" evidence="2">
    <location>
        <begin position="405"/>
        <end position="414"/>
    </location>
</feature>
<evidence type="ECO:0000256" key="1">
    <source>
        <dbReference type="PROSITE-ProRule" id="PRU00023"/>
    </source>
</evidence>
<gene>
    <name evidence="3" type="ORF">GLP15_4201</name>
</gene>
<dbReference type="InterPro" id="IPR002110">
    <property type="entry name" value="Ankyrin_rpt"/>
</dbReference>
<dbReference type="Gene3D" id="1.25.40.20">
    <property type="entry name" value="Ankyrin repeat-containing domain"/>
    <property type="match status" value="3"/>
</dbReference>
<dbReference type="AlphaFoldDB" id="E1F0K0"/>
<dbReference type="PROSITE" id="PS50297">
    <property type="entry name" value="ANK_REP_REGION"/>
    <property type="match status" value="1"/>
</dbReference>
<reference evidence="3 4" key="1">
    <citation type="journal article" date="2010" name="BMC Genomics">
        <title>Genome analysis and comparative genomics of a Giardia intestinalis assemblage E isolate.</title>
        <authorList>
            <person name="Jerlstrom-Hultqvist J."/>
            <person name="Franzen O."/>
            <person name="Ankarklev J."/>
            <person name="Xu F."/>
            <person name="Nohynkova E."/>
            <person name="Andersson J.O."/>
            <person name="Svard S.G."/>
            <person name="Andersson B."/>
        </authorList>
    </citation>
    <scope>NUCLEOTIDE SEQUENCE [LARGE SCALE GENOMIC DNA]</scope>
    <source>
        <strain evidence="3 4">P15</strain>
    </source>
</reference>
<dbReference type="SUPFAM" id="SSF48403">
    <property type="entry name" value="Ankyrin repeat"/>
    <property type="match status" value="2"/>
</dbReference>
<name>E1F0K0_GIAIA</name>
<dbReference type="PANTHER" id="PTHR24184">
    <property type="entry name" value="SI:CH211-189E2.2"/>
    <property type="match status" value="1"/>
</dbReference>
<dbReference type="SMART" id="SM00248">
    <property type="entry name" value="ANK"/>
    <property type="match status" value="13"/>
</dbReference>